<dbReference type="KEGG" id="scq:SCULI_v1c04360"/>
<proteinExistence type="predicted"/>
<dbReference type="HOGENOM" id="CLU_1229247_0_0_14"/>
<organism evidence="1 2">
    <name type="scientific">Spiroplasma culicicola AES-1</name>
    <dbReference type="NCBI Taxonomy" id="1276246"/>
    <lineage>
        <taxon>Bacteria</taxon>
        <taxon>Bacillati</taxon>
        <taxon>Mycoplasmatota</taxon>
        <taxon>Mollicutes</taxon>
        <taxon>Entomoplasmatales</taxon>
        <taxon>Spiroplasmataceae</taxon>
        <taxon>Spiroplasma</taxon>
    </lineage>
</organism>
<dbReference type="EMBL" id="CP006681">
    <property type="protein sequence ID" value="AHI52777.1"/>
    <property type="molecule type" value="Genomic_DNA"/>
</dbReference>
<gene>
    <name evidence="1" type="ORF">SCULI_v1c04360</name>
</gene>
<evidence type="ECO:0000313" key="2">
    <source>
        <dbReference type="Proteomes" id="UP000019267"/>
    </source>
</evidence>
<keyword evidence="2" id="KW-1185">Reference proteome</keyword>
<reference evidence="1 2" key="1">
    <citation type="journal article" date="2014" name="Genome Biol. Evol.">
        <title>Molecular evolution of the substrate utilization strategies and putative virulence factors in mosquito-associated Spiroplasma species.</title>
        <authorList>
            <person name="Chang T.H."/>
            <person name="Lo W.S."/>
            <person name="Ku C."/>
            <person name="Chen L.L."/>
            <person name="Kuo C.H."/>
        </authorList>
    </citation>
    <scope>NUCLEOTIDE SEQUENCE [LARGE SCALE GENOMIC DNA]</scope>
    <source>
        <strain evidence="1">AES-1</strain>
    </source>
</reference>
<protein>
    <submittedName>
        <fullName evidence="1">Uncharacterized protein</fullName>
    </submittedName>
</protein>
<sequence length="225" mass="26814">MNNSKIIKIGNKISIEIFLDKYKEIIKNINNSRSAIIDIEAFSWNDDSKKNVNDRNPFMIGIVFFEIKNFKINNVQYQQLIIEQFNDKNDYSVKLQILKNKLYSFIKEQNINTIIYFGGLLERKNFKFSSNNYFVYDIYDIYKQNSGVDILNNKKIKIKKLLEIITEFNFSNNISSDWVRLSANKVFRDKQELELKDKILNYSREELEINVKVIEILLLKYNCLI</sequence>
<dbReference type="AlphaFoldDB" id="W6A713"/>
<dbReference type="Proteomes" id="UP000019267">
    <property type="component" value="Chromosome"/>
</dbReference>
<dbReference type="STRING" id="1276246.SCULI_v1c04360"/>
<evidence type="ECO:0000313" key="1">
    <source>
        <dbReference type="EMBL" id="AHI52777.1"/>
    </source>
</evidence>
<dbReference type="PATRIC" id="fig|1276246.3.peg.435"/>
<dbReference type="RefSeq" id="WP_025363014.1">
    <property type="nucleotide sequence ID" value="NZ_CP006681.1"/>
</dbReference>
<name>W6A713_9MOLU</name>
<accession>W6A713</accession>